<dbReference type="InterPro" id="IPR004111">
    <property type="entry name" value="Repressor_TetR_C"/>
</dbReference>
<dbReference type="PANTHER" id="PTHR30055:SF151">
    <property type="entry name" value="TRANSCRIPTIONAL REGULATORY PROTEIN"/>
    <property type="match status" value="1"/>
</dbReference>
<dbReference type="RefSeq" id="WP_344531729.1">
    <property type="nucleotide sequence ID" value="NZ_BAAAPE010000013.1"/>
</dbReference>
<dbReference type="InterPro" id="IPR009057">
    <property type="entry name" value="Homeodomain-like_sf"/>
</dbReference>
<dbReference type="Proteomes" id="UP001500016">
    <property type="component" value="Unassembled WGS sequence"/>
</dbReference>
<keyword evidence="8" id="KW-1185">Reference proteome</keyword>
<dbReference type="Pfam" id="PF02909">
    <property type="entry name" value="TetR_C_1"/>
    <property type="match status" value="1"/>
</dbReference>
<dbReference type="InterPro" id="IPR001647">
    <property type="entry name" value="HTH_TetR"/>
</dbReference>
<evidence type="ECO:0000256" key="3">
    <source>
        <dbReference type="ARBA" id="ARBA00023163"/>
    </source>
</evidence>
<sequence length="281" mass="29721">MAEHEEGAEAAGAAEDTAGETGLPAGVETAWGLRVRAPRGPARGLDVPRIVEAAIAVADAEGLGAVSMGRVAKGVGVSTMALYRYVASKDDLLILMEDAAVASPSPGPPVEDGWRAGLEFWSQGIRAVYEQHPWIMRIPISTPPLSPHSVEWMELALSYLAGTGLSAEEQLGVLTLLGGYVRQQVSLSTDIQAAASADGGTWENVERRYWTLLDKLTDRERFPAITALLESGELGGQDGAEVEEEGTAFEFGLARILDGVELHMARRGEREAEGEGPGASS</sequence>
<dbReference type="Gene3D" id="1.10.357.10">
    <property type="entry name" value="Tetracycline Repressor, domain 2"/>
    <property type="match status" value="1"/>
</dbReference>
<feature type="domain" description="HTH tetR-type" evidence="6">
    <location>
        <begin position="44"/>
        <end position="104"/>
    </location>
</feature>
<evidence type="ECO:0000256" key="1">
    <source>
        <dbReference type="ARBA" id="ARBA00023015"/>
    </source>
</evidence>
<accession>A0ABN2WBK4</accession>
<keyword evidence="3" id="KW-0804">Transcription</keyword>
<feature type="region of interest" description="Disordered" evidence="5">
    <location>
        <begin position="1"/>
        <end position="23"/>
    </location>
</feature>
<dbReference type="Gene3D" id="1.10.10.60">
    <property type="entry name" value="Homeodomain-like"/>
    <property type="match status" value="1"/>
</dbReference>
<evidence type="ECO:0000256" key="5">
    <source>
        <dbReference type="SAM" id="MobiDB-lite"/>
    </source>
</evidence>
<keyword evidence="1" id="KW-0805">Transcription regulation</keyword>
<evidence type="ECO:0000313" key="8">
    <source>
        <dbReference type="Proteomes" id="UP001500016"/>
    </source>
</evidence>
<evidence type="ECO:0000256" key="4">
    <source>
        <dbReference type="PROSITE-ProRule" id="PRU00335"/>
    </source>
</evidence>
<dbReference type="PRINTS" id="PR00455">
    <property type="entry name" value="HTHTETR"/>
</dbReference>
<dbReference type="Pfam" id="PF00440">
    <property type="entry name" value="TetR_N"/>
    <property type="match status" value="1"/>
</dbReference>
<dbReference type="SUPFAM" id="SSF48498">
    <property type="entry name" value="Tetracyclin repressor-like, C-terminal domain"/>
    <property type="match status" value="1"/>
</dbReference>
<reference evidence="7 8" key="1">
    <citation type="journal article" date="2019" name="Int. J. Syst. Evol. Microbiol.">
        <title>The Global Catalogue of Microorganisms (GCM) 10K type strain sequencing project: providing services to taxonomists for standard genome sequencing and annotation.</title>
        <authorList>
            <consortium name="The Broad Institute Genomics Platform"/>
            <consortium name="The Broad Institute Genome Sequencing Center for Infectious Disease"/>
            <person name="Wu L."/>
            <person name="Ma J."/>
        </authorList>
    </citation>
    <scope>NUCLEOTIDE SEQUENCE [LARGE SCALE GENOMIC DNA]</scope>
    <source>
        <strain evidence="7 8">JCM 15478</strain>
    </source>
</reference>
<evidence type="ECO:0000259" key="6">
    <source>
        <dbReference type="PROSITE" id="PS50977"/>
    </source>
</evidence>
<dbReference type="EMBL" id="BAAAPE010000013">
    <property type="protein sequence ID" value="GAA2088519.1"/>
    <property type="molecule type" value="Genomic_DNA"/>
</dbReference>
<evidence type="ECO:0000256" key="2">
    <source>
        <dbReference type="ARBA" id="ARBA00023125"/>
    </source>
</evidence>
<organism evidence="7 8">
    <name type="scientific">Streptomyces albiaxialis</name>
    <dbReference type="NCBI Taxonomy" id="329523"/>
    <lineage>
        <taxon>Bacteria</taxon>
        <taxon>Bacillati</taxon>
        <taxon>Actinomycetota</taxon>
        <taxon>Actinomycetes</taxon>
        <taxon>Kitasatosporales</taxon>
        <taxon>Streptomycetaceae</taxon>
        <taxon>Streptomyces</taxon>
    </lineage>
</organism>
<protein>
    <submittedName>
        <fullName evidence="7">TetR/AcrR family transcriptional regulator</fullName>
    </submittedName>
</protein>
<dbReference type="SUPFAM" id="SSF46689">
    <property type="entry name" value="Homeodomain-like"/>
    <property type="match status" value="1"/>
</dbReference>
<proteinExistence type="predicted"/>
<feature type="DNA-binding region" description="H-T-H motif" evidence="4">
    <location>
        <begin position="67"/>
        <end position="86"/>
    </location>
</feature>
<feature type="compositionally biased region" description="Low complexity" evidence="5">
    <location>
        <begin position="9"/>
        <end position="22"/>
    </location>
</feature>
<dbReference type="InterPro" id="IPR050109">
    <property type="entry name" value="HTH-type_TetR-like_transc_reg"/>
</dbReference>
<name>A0ABN2WBK4_9ACTN</name>
<dbReference type="InterPro" id="IPR036271">
    <property type="entry name" value="Tet_transcr_reg_TetR-rel_C_sf"/>
</dbReference>
<gene>
    <name evidence="7" type="ORF">GCM10009801_52240</name>
</gene>
<dbReference type="PROSITE" id="PS50977">
    <property type="entry name" value="HTH_TETR_2"/>
    <property type="match status" value="1"/>
</dbReference>
<comment type="caution">
    <text evidence="7">The sequence shown here is derived from an EMBL/GenBank/DDBJ whole genome shotgun (WGS) entry which is preliminary data.</text>
</comment>
<dbReference type="PANTHER" id="PTHR30055">
    <property type="entry name" value="HTH-TYPE TRANSCRIPTIONAL REGULATOR RUTR"/>
    <property type="match status" value="1"/>
</dbReference>
<evidence type="ECO:0000313" key="7">
    <source>
        <dbReference type="EMBL" id="GAA2088519.1"/>
    </source>
</evidence>
<keyword evidence="2 4" id="KW-0238">DNA-binding</keyword>